<protein>
    <submittedName>
        <fullName evidence="1">Uncharacterized protein</fullName>
    </submittedName>
</protein>
<gene>
    <name evidence="1" type="ORF">HY912_20770</name>
</gene>
<proteinExistence type="predicted"/>
<comment type="caution">
    <text evidence="1">The sequence shown here is derived from an EMBL/GenBank/DDBJ whole genome shotgun (WGS) entry which is preliminary data.</text>
</comment>
<reference evidence="1" key="1">
    <citation type="submission" date="2020-07" db="EMBL/GenBank/DDBJ databases">
        <title>Huge and variable diversity of episymbiotic CPR bacteria and DPANN archaea in groundwater ecosystems.</title>
        <authorList>
            <person name="He C.Y."/>
            <person name="Keren R."/>
            <person name="Whittaker M."/>
            <person name="Farag I.F."/>
            <person name="Doudna J."/>
            <person name="Cate J.H.D."/>
            <person name="Banfield J.F."/>
        </authorList>
    </citation>
    <scope>NUCLEOTIDE SEQUENCE</scope>
    <source>
        <strain evidence="1">NC_groundwater_1664_Pr3_B-0.1um_52_9</strain>
    </source>
</reference>
<dbReference type="AlphaFoldDB" id="A0A9D6V4Y7"/>
<name>A0A9D6V4Y7_9BACT</name>
<evidence type="ECO:0000313" key="1">
    <source>
        <dbReference type="EMBL" id="MBI5251933.1"/>
    </source>
</evidence>
<dbReference type="Proteomes" id="UP000807825">
    <property type="component" value="Unassembled WGS sequence"/>
</dbReference>
<sequence>MTEDESMKVVQPRRDYLHELNTEVRSISGGYNLEEEGRIEIREREVLYAVGNAIVDSACCGAYGCHFAVVPGYVLKWKYKRSADGVFISAVEPITDHLVKKQIENTLQDLEGVTQVVFW</sequence>
<dbReference type="EMBL" id="JACRDE010000544">
    <property type="protein sequence ID" value="MBI5251933.1"/>
    <property type="molecule type" value="Genomic_DNA"/>
</dbReference>
<accession>A0A9D6V4Y7</accession>
<organism evidence="1 2">
    <name type="scientific">Desulfomonile tiedjei</name>
    <dbReference type="NCBI Taxonomy" id="2358"/>
    <lineage>
        <taxon>Bacteria</taxon>
        <taxon>Pseudomonadati</taxon>
        <taxon>Thermodesulfobacteriota</taxon>
        <taxon>Desulfomonilia</taxon>
        <taxon>Desulfomonilales</taxon>
        <taxon>Desulfomonilaceae</taxon>
        <taxon>Desulfomonile</taxon>
    </lineage>
</organism>
<evidence type="ECO:0000313" key="2">
    <source>
        <dbReference type="Proteomes" id="UP000807825"/>
    </source>
</evidence>